<dbReference type="AlphaFoldDB" id="A0A7J4XI31"/>
<protein>
    <submittedName>
        <fullName evidence="3">ATP-binding protein</fullName>
    </submittedName>
</protein>
<dbReference type="InterPro" id="IPR011579">
    <property type="entry name" value="ATPase_dom"/>
</dbReference>
<keyword evidence="3" id="KW-0547">Nucleotide-binding</keyword>
<dbReference type="Proteomes" id="UP000422221">
    <property type="component" value="Unassembled WGS sequence"/>
</dbReference>
<gene>
    <name evidence="3" type="ORF">F3F73_13035</name>
</gene>
<evidence type="ECO:0000313" key="4">
    <source>
        <dbReference type="Proteomes" id="UP000422221"/>
    </source>
</evidence>
<dbReference type="Gene3D" id="3.40.50.300">
    <property type="entry name" value="P-loop containing nucleotide triphosphate hydrolases"/>
    <property type="match status" value="1"/>
</dbReference>
<dbReference type="PANTHER" id="PTHR34704">
    <property type="entry name" value="ATPASE"/>
    <property type="match status" value="1"/>
</dbReference>
<dbReference type="PANTHER" id="PTHR34704:SF1">
    <property type="entry name" value="ATPASE"/>
    <property type="match status" value="1"/>
</dbReference>
<dbReference type="SUPFAM" id="SSF52540">
    <property type="entry name" value="P-loop containing nucleoside triphosphate hydrolases"/>
    <property type="match status" value="1"/>
</dbReference>
<sequence length="440" mass="51652">MRFYNREKELEMLGKGRDTSFNLHSQMTVLTGRRRIGKTSLILKSCENTPTVYLFVSRSNEVALCQSFTESIAHVFNTYIPEEKSFSRLFEFLMELGKREKYNLVIDEFQEFFYINPEVYSRMQDIWDRYRKETHVNLVVSGSVYTLMNKIFRDYREPLYGRADSIIKLSAFATPVLKRILSDYKSDYTNDDLLALYTFTGGVPKYIEFFVDKGCTNMESMVDAMLQPDSIILSEGRAMLIQELGKKYGNYFSLLAAIASGSNTFPVLEDEMGKNMGGLLNRLEIDYELVKKKRPIMAKDGAQAVRYEISDLFLRFWFRYFIKYQRYIEVGNLKSLSDIIKQDYPTYSGQTLEYYFRQQMAESFDFEDIGSWWEGKKNSDQHEIDIVGIYTGNKKALVAEVKRQRKNFKPEIFQEKVDAVRKKVLYKYEIETKCLSMDDM</sequence>
<name>A0A7J4XI31_9BACE</name>
<dbReference type="GO" id="GO:0005524">
    <property type="term" value="F:ATP binding"/>
    <property type="evidence" value="ECO:0007669"/>
    <property type="project" value="UniProtKB-KW"/>
</dbReference>
<keyword evidence="3" id="KW-0067">ATP-binding</keyword>
<evidence type="ECO:0000313" key="3">
    <source>
        <dbReference type="EMBL" id="KAA3763931.1"/>
    </source>
</evidence>
<organism evidence="3 4">
    <name type="scientific">Bacteroides salyersiae</name>
    <dbReference type="NCBI Taxonomy" id="291644"/>
    <lineage>
        <taxon>Bacteria</taxon>
        <taxon>Pseudomonadati</taxon>
        <taxon>Bacteroidota</taxon>
        <taxon>Bacteroidia</taxon>
        <taxon>Bacteroidales</taxon>
        <taxon>Bacteroidaceae</taxon>
        <taxon>Bacteroides</taxon>
    </lineage>
</organism>
<dbReference type="EMBL" id="VWMK01000012">
    <property type="protein sequence ID" value="KAA3763931.1"/>
    <property type="molecule type" value="Genomic_DNA"/>
</dbReference>
<proteinExistence type="predicted"/>
<reference evidence="3 4" key="1">
    <citation type="journal article" date="2019" name="Nat. Med.">
        <title>A library of human gut bacterial isolates paired with longitudinal multiomics data enables mechanistic microbiome research.</title>
        <authorList>
            <person name="Poyet M."/>
            <person name="Groussin M."/>
            <person name="Gibbons S.M."/>
            <person name="Avila-Pacheco J."/>
            <person name="Jiang X."/>
            <person name="Kearney S.M."/>
            <person name="Perrotta A.R."/>
            <person name="Berdy B."/>
            <person name="Zhao S."/>
            <person name="Lieberman T.D."/>
            <person name="Swanson P.K."/>
            <person name="Smith M."/>
            <person name="Roesemann S."/>
            <person name="Alexander J.E."/>
            <person name="Rich S.A."/>
            <person name="Livny J."/>
            <person name="Vlamakis H."/>
            <person name="Clish C."/>
            <person name="Bullock K."/>
            <person name="Deik A."/>
            <person name="Scott J."/>
            <person name="Pierce K.A."/>
            <person name="Xavier R.J."/>
            <person name="Alm E.J."/>
        </authorList>
    </citation>
    <scope>NUCLEOTIDE SEQUENCE [LARGE SCALE GENOMIC DNA]</scope>
    <source>
        <strain evidence="3 4">BIOML-A10</strain>
    </source>
</reference>
<dbReference type="InterPro" id="IPR027417">
    <property type="entry name" value="P-loop_NTPase"/>
</dbReference>
<feature type="domain" description="DUF234" evidence="2">
    <location>
        <begin position="317"/>
        <end position="405"/>
    </location>
</feature>
<dbReference type="Pfam" id="PF03008">
    <property type="entry name" value="DUF234"/>
    <property type="match status" value="1"/>
</dbReference>
<feature type="domain" description="ATPase" evidence="1">
    <location>
        <begin position="3"/>
        <end position="208"/>
    </location>
</feature>
<dbReference type="Pfam" id="PF01637">
    <property type="entry name" value="ATPase_2"/>
    <property type="match status" value="1"/>
</dbReference>
<comment type="caution">
    <text evidence="3">The sequence shown here is derived from an EMBL/GenBank/DDBJ whole genome shotgun (WGS) entry which is preliminary data.</text>
</comment>
<accession>A0A7J4XI31</accession>
<evidence type="ECO:0000259" key="1">
    <source>
        <dbReference type="Pfam" id="PF01637"/>
    </source>
</evidence>
<evidence type="ECO:0000259" key="2">
    <source>
        <dbReference type="Pfam" id="PF03008"/>
    </source>
</evidence>
<dbReference type="InterPro" id="IPR004256">
    <property type="entry name" value="DUF234"/>
</dbReference>
<dbReference type="RefSeq" id="WP_130058870.1">
    <property type="nucleotide sequence ID" value="NZ_JADNPJ010000009.1"/>
</dbReference>